<keyword evidence="2" id="KW-1185">Reference proteome</keyword>
<comment type="caution">
    <text evidence="1">The sequence shown here is derived from an EMBL/GenBank/DDBJ whole genome shotgun (WGS) entry which is preliminary data.</text>
</comment>
<evidence type="ECO:0000313" key="2">
    <source>
        <dbReference type="Proteomes" id="UP000765509"/>
    </source>
</evidence>
<organism evidence="1 2">
    <name type="scientific">Austropuccinia psidii MF-1</name>
    <dbReference type="NCBI Taxonomy" id="1389203"/>
    <lineage>
        <taxon>Eukaryota</taxon>
        <taxon>Fungi</taxon>
        <taxon>Dikarya</taxon>
        <taxon>Basidiomycota</taxon>
        <taxon>Pucciniomycotina</taxon>
        <taxon>Pucciniomycetes</taxon>
        <taxon>Pucciniales</taxon>
        <taxon>Sphaerophragmiaceae</taxon>
        <taxon>Austropuccinia</taxon>
    </lineage>
</organism>
<accession>A0A9Q3Q783</accession>
<dbReference type="OrthoDB" id="10503962at2759"/>
<dbReference type="AlphaFoldDB" id="A0A9Q3Q783"/>
<feature type="non-terminal residue" evidence="1">
    <location>
        <position position="1"/>
    </location>
</feature>
<dbReference type="EMBL" id="AVOT02121100">
    <property type="protein sequence ID" value="MBW0585502.1"/>
    <property type="molecule type" value="Genomic_DNA"/>
</dbReference>
<name>A0A9Q3Q783_9BASI</name>
<gene>
    <name evidence="1" type="ORF">O181_125217</name>
</gene>
<sequence length="115" mass="12628">ADTTTVRPADYYSPAYQRKLITPLNVRFAELGEDQDLMNLFQAEISEDKNTDSKEPVCDAGATHSLTNNHDPLLNFHALTMPLPLSVATKKAGKRSFVMGIGSLVFRGSGNEFVL</sequence>
<dbReference type="Proteomes" id="UP000765509">
    <property type="component" value="Unassembled WGS sequence"/>
</dbReference>
<reference evidence="1" key="1">
    <citation type="submission" date="2021-03" db="EMBL/GenBank/DDBJ databases">
        <title>Draft genome sequence of rust myrtle Austropuccinia psidii MF-1, a brazilian biotype.</title>
        <authorList>
            <person name="Quecine M.C."/>
            <person name="Pachon D.M.R."/>
            <person name="Bonatelli M.L."/>
            <person name="Correr F.H."/>
            <person name="Franceschini L.M."/>
            <person name="Leite T.F."/>
            <person name="Margarido G.R.A."/>
            <person name="Almeida C.A."/>
            <person name="Ferrarezi J.A."/>
            <person name="Labate C.A."/>
        </authorList>
    </citation>
    <scope>NUCLEOTIDE SEQUENCE</scope>
    <source>
        <strain evidence="1">MF-1</strain>
    </source>
</reference>
<proteinExistence type="predicted"/>
<evidence type="ECO:0000313" key="1">
    <source>
        <dbReference type="EMBL" id="MBW0585502.1"/>
    </source>
</evidence>
<protein>
    <submittedName>
        <fullName evidence="1">Uncharacterized protein</fullName>
    </submittedName>
</protein>